<keyword evidence="10" id="KW-1185">Reference proteome</keyword>
<feature type="domain" description="Rhodopsin" evidence="8">
    <location>
        <begin position="27"/>
        <end position="268"/>
    </location>
</feature>
<comment type="subcellular location">
    <subcellularLocation>
        <location evidence="1">Membrane</location>
        <topology evidence="1">Multi-pass membrane protein</topology>
    </subcellularLocation>
</comment>
<protein>
    <recommendedName>
        <fullName evidence="8">Rhodopsin domain-containing protein</fullName>
    </recommendedName>
</protein>
<feature type="transmembrane region" description="Helical" evidence="7">
    <location>
        <begin position="176"/>
        <end position="195"/>
    </location>
</feature>
<keyword evidence="2 7" id="KW-0812">Transmembrane</keyword>
<feature type="region of interest" description="Disordered" evidence="6">
    <location>
        <begin position="278"/>
        <end position="316"/>
    </location>
</feature>
<evidence type="ECO:0000256" key="2">
    <source>
        <dbReference type="ARBA" id="ARBA00022692"/>
    </source>
</evidence>
<dbReference type="InterPro" id="IPR052337">
    <property type="entry name" value="SAT4-like"/>
</dbReference>
<feature type="compositionally biased region" description="Basic and acidic residues" evidence="6">
    <location>
        <begin position="282"/>
        <end position="297"/>
    </location>
</feature>
<comment type="similarity">
    <text evidence="5">Belongs to the SAT4 family.</text>
</comment>
<dbReference type="Pfam" id="PF20684">
    <property type="entry name" value="Fung_rhodopsin"/>
    <property type="match status" value="1"/>
</dbReference>
<dbReference type="EMBL" id="JAGMUU010000022">
    <property type="protein sequence ID" value="KAH7127989.1"/>
    <property type="molecule type" value="Genomic_DNA"/>
</dbReference>
<evidence type="ECO:0000256" key="7">
    <source>
        <dbReference type="SAM" id="Phobius"/>
    </source>
</evidence>
<dbReference type="AlphaFoldDB" id="A0A9P9DX75"/>
<evidence type="ECO:0000313" key="9">
    <source>
        <dbReference type="EMBL" id="KAH7127989.1"/>
    </source>
</evidence>
<feature type="transmembrane region" description="Helical" evidence="7">
    <location>
        <begin position="95"/>
        <end position="117"/>
    </location>
</feature>
<organism evidence="9 10">
    <name type="scientific">Dactylonectria estremocensis</name>
    <dbReference type="NCBI Taxonomy" id="1079267"/>
    <lineage>
        <taxon>Eukaryota</taxon>
        <taxon>Fungi</taxon>
        <taxon>Dikarya</taxon>
        <taxon>Ascomycota</taxon>
        <taxon>Pezizomycotina</taxon>
        <taxon>Sordariomycetes</taxon>
        <taxon>Hypocreomycetidae</taxon>
        <taxon>Hypocreales</taxon>
        <taxon>Nectriaceae</taxon>
        <taxon>Dactylonectria</taxon>
    </lineage>
</organism>
<evidence type="ECO:0000256" key="4">
    <source>
        <dbReference type="ARBA" id="ARBA00023136"/>
    </source>
</evidence>
<dbReference type="GO" id="GO:0016020">
    <property type="term" value="C:membrane"/>
    <property type="evidence" value="ECO:0007669"/>
    <property type="project" value="UniProtKB-SubCell"/>
</dbReference>
<evidence type="ECO:0000256" key="3">
    <source>
        <dbReference type="ARBA" id="ARBA00022989"/>
    </source>
</evidence>
<name>A0A9P9DX75_9HYPO</name>
<evidence type="ECO:0000256" key="6">
    <source>
        <dbReference type="SAM" id="MobiDB-lite"/>
    </source>
</evidence>
<keyword evidence="3 7" id="KW-1133">Transmembrane helix</keyword>
<feature type="compositionally biased region" description="Polar residues" evidence="6">
    <location>
        <begin position="299"/>
        <end position="316"/>
    </location>
</feature>
<keyword evidence="4 7" id="KW-0472">Membrane</keyword>
<dbReference type="PANTHER" id="PTHR33048:SF92">
    <property type="entry name" value="INTEGRAL MEMBRANE PROTEIN"/>
    <property type="match status" value="1"/>
</dbReference>
<dbReference type="PANTHER" id="PTHR33048">
    <property type="entry name" value="PTH11-LIKE INTEGRAL MEMBRANE PROTEIN (AFU_ORTHOLOGUE AFUA_5G11245)"/>
    <property type="match status" value="1"/>
</dbReference>
<evidence type="ECO:0000256" key="1">
    <source>
        <dbReference type="ARBA" id="ARBA00004141"/>
    </source>
</evidence>
<accession>A0A9P9DX75</accession>
<feature type="transmembrane region" description="Helical" evidence="7">
    <location>
        <begin position="6"/>
        <end position="25"/>
    </location>
</feature>
<evidence type="ECO:0000313" key="10">
    <source>
        <dbReference type="Proteomes" id="UP000717696"/>
    </source>
</evidence>
<dbReference type="InterPro" id="IPR049326">
    <property type="entry name" value="Rhodopsin_dom_fungi"/>
</dbReference>
<sequence>MRGIQSEALIAVEWLLLGIALFLIIARLNLRLNHLKAGFVISDAFILAAFAAGVSLNAVDITLYRRGVYEADVGFQMLEWKATEQEKVLVWRTQYFLYIPFYLQQYFNKGTLLALYYEIFGQRCTNIRLSLTILSFYCVIGFITTMSMVLFRCQWGCYWSYDDICPSNCWAVNDSLAWAFHFSSDIAIFILPVVCISKLNMSRAQRISASVTFLIGFINISITLARWIVVQSVFTPEPALNTGEALAIADGHTGLIVSILPSLRPYLRIWQTKPHHPAFPPDSERLDSVPSETHRPLQEMTSCRKSNSQTALVDSA</sequence>
<feature type="transmembrane region" description="Helical" evidence="7">
    <location>
        <begin position="207"/>
        <end position="229"/>
    </location>
</feature>
<feature type="transmembrane region" description="Helical" evidence="7">
    <location>
        <begin position="37"/>
        <end position="59"/>
    </location>
</feature>
<evidence type="ECO:0000256" key="5">
    <source>
        <dbReference type="ARBA" id="ARBA00038359"/>
    </source>
</evidence>
<proteinExistence type="inferred from homology"/>
<evidence type="ECO:0000259" key="8">
    <source>
        <dbReference type="Pfam" id="PF20684"/>
    </source>
</evidence>
<dbReference type="OrthoDB" id="5143619at2759"/>
<feature type="transmembrane region" description="Helical" evidence="7">
    <location>
        <begin position="129"/>
        <end position="151"/>
    </location>
</feature>
<comment type="caution">
    <text evidence="9">The sequence shown here is derived from an EMBL/GenBank/DDBJ whole genome shotgun (WGS) entry which is preliminary data.</text>
</comment>
<gene>
    <name evidence="9" type="ORF">B0J13DRAFT_588680</name>
</gene>
<reference evidence="9" key="1">
    <citation type="journal article" date="2021" name="Nat. Commun.">
        <title>Genetic determinants of endophytism in the Arabidopsis root mycobiome.</title>
        <authorList>
            <person name="Mesny F."/>
            <person name="Miyauchi S."/>
            <person name="Thiergart T."/>
            <person name="Pickel B."/>
            <person name="Atanasova L."/>
            <person name="Karlsson M."/>
            <person name="Huettel B."/>
            <person name="Barry K.W."/>
            <person name="Haridas S."/>
            <person name="Chen C."/>
            <person name="Bauer D."/>
            <person name="Andreopoulos W."/>
            <person name="Pangilinan J."/>
            <person name="LaButti K."/>
            <person name="Riley R."/>
            <person name="Lipzen A."/>
            <person name="Clum A."/>
            <person name="Drula E."/>
            <person name="Henrissat B."/>
            <person name="Kohler A."/>
            <person name="Grigoriev I.V."/>
            <person name="Martin F.M."/>
            <person name="Hacquard S."/>
        </authorList>
    </citation>
    <scope>NUCLEOTIDE SEQUENCE</scope>
    <source>
        <strain evidence="9">MPI-CAGE-AT-0021</strain>
    </source>
</reference>
<dbReference type="Proteomes" id="UP000717696">
    <property type="component" value="Unassembled WGS sequence"/>
</dbReference>